<gene>
    <name evidence="1" type="ordered locus">Os02g0716500</name>
    <name evidence="1" type="ORF">OSNPB_020716500</name>
</gene>
<dbReference type="ExpressionAtlas" id="A0A0P0VNV3">
    <property type="expression patterns" value="baseline and differential"/>
</dbReference>
<dbReference type="Proteomes" id="UP000059680">
    <property type="component" value="Chromosome 2"/>
</dbReference>
<name>A0A0P0VNV3_ORYSJ</name>
<organism evidence="1 2">
    <name type="scientific">Oryza sativa subsp. japonica</name>
    <name type="common">Rice</name>
    <dbReference type="NCBI Taxonomy" id="39947"/>
    <lineage>
        <taxon>Eukaryota</taxon>
        <taxon>Viridiplantae</taxon>
        <taxon>Streptophyta</taxon>
        <taxon>Embryophyta</taxon>
        <taxon>Tracheophyta</taxon>
        <taxon>Spermatophyta</taxon>
        <taxon>Magnoliopsida</taxon>
        <taxon>Liliopsida</taxon>
        <taxon>Poales</taxon>
        <taxon>Poaceae</taxon>
        <taxon>BOP clade</taxon>
        <taxon>Oryzoideae</taxon>
        <taxon>Oryzeae</taxon>
        <taxon>Oryzinae</taxon>
        <taxon>Oryza</taxon>
        <taxon>Oryza sativa</taxon>
    </lineage>
</organism>
<reference evidence="1 2" key="2">
    <citation type="journal article" date="2013" name="Plant Cell Physiol.">
        <title>Rice Annotation Project Database (RAP-DB): an integrative and interactive database for rice genomics.</title>
        <authorList>
            <person name="Sakai H."/>
            <person name="Lee S.S."/>
            <person name="Tanaka T."/>
            <person name="Numa H."/>
            <person name="Kim J."/>
            <person name="Kawahara Y."/>
            <person name="Wakimoto H."/>
            <person name="Yang C.C."/>
            <person name="Iwamoto M."/>
            <person name="Abe T."/>
            <person name="Yamada Y."/>
            <person name="Muto A."/>
            <person name="Inokuchi H."/>
            <person name="Ikemura T."/>
            <person name="Matsumoto T."/>
            <person name="Sasaki T."/>
            <person name="Itoh T."/>
        </authorList>
    </citation>
    <scope>NUCLEOTIDE SEQUENCE [LARGE SCALE GENOMIC DNA]</scope>
    <source>
        <strain evidence="2">cv. Nipponbare</strain>
    </source>
</reference>
<keyword evidence="2" id="KW-1185">Reference proteome</keyword>
<evidence type="ECO:0000313" key="1">
    <source>
        <dbReference type="EMBL" id="BAS80612.1"/>
    </source>
</evidence>
<dbReference type="AlphaFoldDB" id="A0A0P0VNV3"/>
<reference evidence="2" key="1">
    <citation type="journal article" date="2005" name="Nature">
        <title>The map-based sequence of the rice genome.</title>
        <authorList>
            <consortium name="International rice genome sequencing project (IRGSP)"/>
            <person name="Matsumoto T."/>
            <person name="Wu J."/>
            <person name="Kanamori H."/>
            <person name="Katayose Y."/>
            <person name="Fujisawa M."/>
            <person name="Namiki N."/>
            <person name="Mizuno H."/>
            <person name="Yamamoto K."/>
            <person name="Antonio B.A."/>
            <person name="Baba T."/>
            <person name="Sakata K."/>
            <person name="Nagamura Y."/>
            <person name="Aoki H."/>
            <person name="Arikawa K."/>
            <person name="Arita K."/>
            <person name="Bito T."/>
            <person name="Chiden Y."/>
            <person name="Fujitsuka N."/>
            <person name="Fukunaka R."/>
            <person name="Hamada M."/>
            <person name="Harada C."/>
            <person name="Hayashi A."/>
            <person name="Hijishita S."/>
            <person name="Honda M."/>
            <person name="Hosokawa S."/>
            <person name="Ichikawa Y."/>
            <person name="Idonuma A."/>
            <person name="Iijima M."/>
            <person name="Ikeda M."/>
            <person name="Ikeno M."/>
            <person name="Ito K."/>
            <person name="Ito S."/>
            <person name="Ito T."/>
            <person name="Ito Y."/>
            <person name="Ito Y."/>
            <person name="Iwabuchi A."/>
            <person name="Kamiya K."/>
            <person name="Karasawa W."/>
            <person name="Kurita K."/>
            <person name="Katagiri S."/>
            <person name="Kikuta A."/>
            <person name="Kobayashi H."/>
            <person name="Kobayashi N."/>
            <person name="Machita K."/>
            <person name="Maehara T."/>
            <person name="Masukawa M."/>
            <person name="Mizubayashi T."/>
            <person name="Mukai Y."/>
            <person name="Nagasaki H."/>
            <person name="Nagata Y."/>
            <person name="Naito S."/>
            <person name="Nakashima M."/>
            <person name="Nakama Y."/>
            <person name="Nakamichi Y."/>
            <person name="Nakamura M."/>
            <person name="Meguro A."/>
            <person name="Negishi M."/>
            <person name="Ohta I."/>
            <person name="Ohta T."/>
            <person name="Okamoto M."/>
            <person name="Ono N."/>
            <person name="Saji S."/>
            <person name="Sakaguchi M."/>
            <person name="Sakai K."/>
            <person name="Shibata M."/>
            <person name="Shimokawa T."/>
            <person name="Song J."/>
            <person name="Takazaki Y."/>
            <person name="Terasawa K."/>
            <person name="Tsugane M."/>
            <person name="Tsuji K."/>
            <person name="Ueda S."/>
            <person name="Waki K."/>
            <person name="Yamagata H."/>
            <person name="Yamamoto M."/>
            <person name="Yamamoto S."/>
            <person name="Yamane H."/>
            <person name="Yoshiki S."/>
            <person name="Yoshihara R."/>
            <person name="Yukawa K."/>
            <person name="Zhong H."/>
            <person name="Yano M."/>
            <person name="Yuan Q."/>
            <person name="Ouyang S."/>
            <person name="Liu J."/>
            <person name="Jones K.M."/>
            <person name="Gansberger K."/>
            <person name="Moffat K."/>
            <person name="Hill J."/>
            <person name="Bera J."/>
            <person name="Fadrosh D."/>
            <person name="Jin S."/>
            <person name="Johri S."/>
            <person name="Kim M."/>
            <person name="Overton L."/>
            <person name="Reardon M."/>
            <person name="Tsitrin T."/>
            <person name="Vuong H."/>
            <person name="Weaver B."/>
            <person name="Ciecko A."/>
            <person name="Tallon L."/>
            <person name="Jackson J."/>
            <person name="Pai G."/>
            <person name="Aken S.V."/>
            <person name="Utterback T."/>
            <person name="Reidmuller S."/>
            <person name="Feldblyum T."/>
            <person name="Hsiao J."/>
            <person name="Zismann V."/>
            <person name="Iobst S."/>
            <person name="de Vazeille A.R."/>
            <person name="Buell C.R."/>
            <person name="Ying K."/>
            <person name="Li Y."/>
            <person name="Lu T."/>
            <person name="Huang Y."/>
            <person name="Zhao Q."/>
            <person name="Feng Q."/>
            <person name="Zhang L."/>
            <person name="Zhu J."/>
            <person name="Weng Q."/>
            <person name="Mu J."/>
            <person name="Lu Y."/>
            <person name="Fan D."/>
            <person name="Liu Y."/>
            <person name="Guan J."/>
            <person name="Zhang Y."/>
            <person name="Yu S."/>
            <person name="Liu X."/>
            <person name="Zhang Y."/>
            <person name="Hong G."/>
            <person name="Han B."/>
            <person name="Choisne N."/>
            <person name="Demange N."/>
            <person name="Orjeda G."/>
            <person name="Samain S."/>
            <person name="Cattolico L."/>
            <person name="Pelletier E."/>
            <person name="Couloux A."/>
            <person name="Segurens B."/>
            <person name="Wincker P."/>
            <person name="D'Hont A."/>
            <person name="Scarpelli C."/>
            <person name="Weissenbach J."/>
            <person name="Salanoubat M."/>
            <person name="Quetier F."/>
            <person name="Yu Y."/>
            <person name="Kim H.R."/>
            <person name="Rambo T."/>
            <person name="Currie J."/>
            <person name="Collura K."/>
            <person name="Luo M."/>
            <person name="Yang T."/>
            <person name="Ammiraju J.S.S."/>
            <person name="Engler F."/>
            <person name="Soderlund C."/>
            <person name="Wing R.A."/>
            <person name="Palmer L.E."/>
            <person name="de la Bastide M."/>
            <person name="Spiegel L."/>
            <person name="Nascimento L."/>
            <person name="Zutavern T."/>
            <person name="O'Shaughnessy A."/>
            <person name="Dike S."/>
            <person name="Dedhia N."/>
            <person name="Preston R."/>
            <person name="Balija V."/>
            <person name="McCombie W.R."/>
            <person name="Chow T."/>
            <person name="Chen H."/>
            <person name="Chung M."/>
            <person name="Chen C."/>
            <person name="Shaw J."/>
            <person name="Wu H."/>
            <person name="Hsiao K."/>
            <person name="Chao Y."/>
            <person name="Chu M."/>
            <person name="Cheng C."/>
            <person name="Hour A."/>
            <person name="Lee P."/>
            <person name="Lin S."/>
            <person name="Lin Y."/>
            <person name="Liou J."/>
            <person name="Liu S."/>
            <person name="Hsing Y."/>
            <person name="Raghuvanshi S."/>
            <person name="Mohanty A."/>
            <person name="Bharti A.K."/>
            <person name="Gaur A."/>
            <person name="Gupta V."/>
            <person name="Kumar D."/>
            <person name="Ravi V."/>
            <person name="Vij S."/>
            <person name="Kapur A."/>
            <person name="Khurana P."/>
            <person name="Khurana P."/>
            <person name="Khurana J.P."/>
            <person name="Tyagi A.K."/>
            <person name="Gaikwad K."/>
            <person name="Singh A."/>
            <person name="Dalal V."/>
            <person name="Srivastava S."/>
            <person name="Dixit A."/>
            <person name="Pal A.K."/>
            <person name="Ghazi I.A."/>
            <person name="Yadav M."/>
            <person name="Pandit A."/>
            <person name="Bhargava A."/>
            <person name="Sureshbabu K."/>
            <person name="Batra K."/>
            <person name="Sharma T.R."/>
            <person name="Mohapatra T."/>
            <person name="Singh N.K."/>
            <person name="Messing J."/>
            <person name="Nelson A.B."/>
            <person name="Fuks G."/>
            <person name="Kavchok S."/>
            <person name="Keizer G."/>
            <person name="Linton E."/>
            <person name="Llaca V."/>
            <person name="Song R."/>
            <person name="Tanyolac B."/>
            <person name="Young S."/>
            <person name="Ho-Il K."/>
            <person name="Hahn J.H."/>
            <person name="Sangsakoo G."/>
            <person name="Vanavichit A."/>
            <person name="de Mattos Luiz.A.T."/>
            <person name="Zimmer P.D."/>
            <person name="Malone G."/>
            <person name="Dellagostin O."/>
            <person name="de Oliveira A.C."/>
            <person name="Bevan M."/>
            <person name="Bancroft I."/>
            <person name="Minx P."/>
            <person name="Cordum H."/>
            <person name="Wilson R."/>
            <person name="Cheng Z."/>
            <person name="Jin W."/>
            <person name="Jiang J."/>
            <person name="Leong S.A."/>
            <person name="Iwama H."/>
            <person name="Gojobori T."/>
            <person name="Itoh T."/>
            <person name="Niimura Y."/>
            <person name="Fujii Y."/>
            <person name="Habara T."/>
            <person name="Sakai H."/>
            <person name="Sato Y."/>
            <person name="Wilson G."/>
            <person name="Kumar K."/>
            <person name="McCouch S."/>
            <person name="Juretic N."/>
            <person name="Hoen D."/>
            <person name="Wright S."/>
            <person name="Bruskiewich R."/>
            <person name="Bureau T."/>
            <person name="Miyao A."/>
            <person name="Hirochika H."/>
            <person name="Nishikawa T."/>
            <person name="Kadowaki K."/>
            <person name="Sugiura M."/>
            <person name="Burr B."/>
            <person name="Sasaki T."/>
        </authorList>
    </citation>
    <scope>NUCLEOTIDE SEQUENCE [LARGE SCALE GENOMIC DNA]</scope>
    <source>
        <strain evidence="2">cv. Nipponbare</strain>
    </source>
</reference>
<accession>A0A0P0VNV3</accession>
<evidence type="ECO:0000313" key="2">
    <source>
        <dbReference type="Proteomes" id="UP000059680"/>
    </source>
</evidence>
<reference evidence="1 2" key="3">
    <citation type="journal article" date="2013" name="Rice">
        <title>Improvement of the Oryza sativa Nipponbare reference genome using next generation sequence and optical map data.</title>
        <authorList>
            <person name="Kawahara Y."/>
            <person name="de la Bastide M."/>
            <person name="Hamilton J.P."/>
            <person name="Kanamori H."/>
            <person name="McCombie W.R."/>
            <person name="Ouyang S."/>
            <person name="Schwartz D.C."/>
            <person name="Tanaka T."/>
            <person name="Wu J."/>
            <person name="Zhou S."/>
            <person name="Childs K.L."/>
            <person name="Davidson R.M."/>
            <person name="Lin H."/>
            <person name="Quesada-Ocampo L."/>
            <person name="Vaillancourt B."/>
            <person name="Sakai H."/>
            <person name="Lee S.S."/>
            <person name="Kim J."/>
            <person name="Numa H."/>
            <person name="Itoh T."/>
            <person name="Buell C.R."/>
            <person name="Matsumoto T."/>
        </authorList>
    </citation>
    <scope>NUCLEOTIDE SEQUENCE [LARGE SCALE GENOMIC DNA]</scope>
    <source>
        <strain evidence="2">cv. Nipponbare</strain>
    </source>
</reference>
<protein>
    <submittedName>
        <fullName evidence="1">Os02g0716500 protein</fullName>
    </submittedName>
</protein>
<proteinExistence type="predicted"/>
<dbReference type="Gramene" id="Os02t0716500-03">
    <property type="protein sequence ID" value="Os02t0716500-03"/>
    <property type="gene ID" value="Os02g0716500"/>
</dbReference>
<sequence>MYVSAAELRCRSLGPCRVISIVFFPPPLFGLGVVMVGVRVDDVSCAVCLSLSWLRPLLAVVKRLWCSWRNN</sequence>
<dbReference type="EMBL" id="AP014958">
    <property type="protein sequence ID" value="BAS80612.1"/>
    <property type="molecule type" value="Genomic_DNA"/>
</dbReference>